<dbReference type="SUPFAM" id="SSF46689">
    <property type="entry name" value="Homeodomain-like"/>
    <property type="match status" value="1"/>
</dbReference>
<evidence type="ECO:0000313" key="4">
    <source>
        <dbReference type="Proteomes" id="UP001162480"/>
    </source>
</evidence>
<dbReference type="Gene3D" id="1.10.10.10">
    <property type="entry name" value="Winged helix-like DNA-binding domain superfamily/Winged helix DNA-binding domain"/>
    <property type="match status" value="1"/>
</dbReference>
<dbReference type="InterPro" id="IPR036388">
    <property type="entry name" value="WH-like_DNA-bd_sf"/>
</dbReference>
<dbReference type="AlphaFoldDB" id="A0AA36F7A0"/>
<feature type="region of interest" description="Disordered" evidence="1">
    <location>
        <begin position="131"/>
        <end position="152"/>
    </location>
</feature>
<proteinExistence type="predicted"/>
<evidence type="ECO:0000256" key="1">
    <source>
        <dbReference type="SAM" id="MobiDB-lite"/>
    </source>
</evidence>
<dbReference type="GO" id="GO:0003677">
    <property type="term" value="F:DNA binding"/>
    <property type="evidence" value="ECO:0007669"/>
    <property type="project" value="InterPro"/>
</dbReference>
<dbReference type="InterPro" id="IPR009057">
    <property type="entry name" value="Homeodomain-like_sf"/>
</dbReference>
<organism evidence="3 4">
    <name type="scientific">Octopus vulgaris</name>
    <name type="common">Common octopus</name>
    <dbReference type="NCBI Taxonomy" id="6645"/>
    <lineage>
        <taxon>Eukaryota</taxon>
        <taxon>Metazoa</taxon>
        <taxon>Spiralia</taxon>
        <taxon>Lophotrochozoa</taxon>
        <taxon>Mollusca</taxon>
        <taxon>Cephalopoda</taxon>
        <taxon>Coleoidea</taxon>
        <taxon>Octopodiformes</taxon>
        <taxon>Octopoda</taxon>
        <taxon>Incirrata</taxon>
        <taxon>Octopodidae</taxon>
        <taxon>Octopus</taxon>
    </lineage>
</organism>
<protein>
    <submittedName>
        <fullName evidence="3">Transposable element-derived 1-like</fullName>
    </submittedName>
</protein>
<keyword evidence="4" id="KW-1185">Reference proteome</keyword>
<dbReference type="InterPro" id="IPR007889">
    <property type="entry name" value="HTH_Psq"/>
</dbReference>
<dbReference type="Pfam" id="PF04218">
    <property type="entry name" value="CENP-B_N"/>
    <property type="match status" value="1"/>
</dbReference>
<feature type="domain" description="HTH psq-type" evidence="2">
    <location>
        <begin position="19"/>
        <end position="66"/>
    </location>
</feature>
<name>A0AA36F7A0_OCTVU</name>
<evidence type="ECO:0000313" key="3">
    <source>
        <dbReference type="EMBL" id="CAI9726949.1"/>
    </source>
</evidence>
<dbReference type="Proteomes" id="UP001162480">
    <property type="component" value="Chromosome 8"/>
</dbReference>
<reference evidence="3" key="1">
    <citation type="submission" date="2023-08" db="EMBL/GenBank/DDBJ databases">
        <authorList>
            <person name="Alioto T."/>
            <person name="Alioto T."/>
            <person name="Gomez Garrido J."/>
        </authorList>
    </citation>
    <scope>NUCLEOTIDE SEQUENCE</scope>
</reference>
<evidence type="ECO:0000259" key="2">
    <source>
        <dbReference type="Pfam" id="PF04218"/>
    </source>
</evidence>
<accession>A0AA36F7A0</accession>
<sequence>MPPKRPTPSKTSGSELKHQKEVMTLHEQAQLLDVFREGKSYAAVGRCYVVNESTIRYIKKNEVEIRTTVAVSFCECAKKITIVRNKHIVRMESALKLMISDCEKKNIPLGGNIICEKAQKLCQQIDRGGGAGGTEELQPRSSTAPGPEDFQTSKGWFDCF</sequence>
<dbReference type="Gene3D" id="1.10.10.60">
    <property type="entry name" value="Homeodomain-like"/>
    <property type="match status" value="1"/>
</dbReference>
<dbReference type="EMBL" id="OX597821">
    <property type="protein sequence ID" value="CAI9726949.1"/>
    <property type="molecule type" value="Genomic_DNA"/>
</dbReference>
<feature type="compositionally biased region" description="Polar residues" evidence="1">
    <location>
        <begin position="139"/>
        <end position="152"/>
    </location>
</feature>
<gene>
    <name evidence="3" type="ORF">OCTVUL_1B025525</name>
</gene>